<keyword evidence="5" id="KW-1185">Reference proteome</keyword>
<feature type="region of interest" description="Disordered" evidence="3">
    <location>
        <begin position="31"/>
        <end position="109"/>
    </location>
</feature>
<dbReference type="STRING" id="686832.A0A0C3C912"/>
<evidence type="ECO:0000256" key="2">
    <source>
        <dbReference type="ARBA" id="ARBA00022170"/>
    </source>
</evidence>
<dbReference type="OrthoDB" id="201362at2759"/>
<comment type="similarity">
    <text evidence="1">Belongs to the SDHAF4 family.</text>
</comment>
<evidence type="ECO:0000256" key="1">
    <source>
        <dbReference type="ARBA" id="ARBA00005701"/>
    </source>
</evidence>
<reference evidence="5" key="2">
    <citation type="submission" date="2015-01" db="EMBL/GenBank/DDBJ databases">
        <title>Evolutionary Origins and Diversification of the Mycorrhizal Mutualists.</title>
        <authorList>
            <consortium name="DOE Joint Genome Institute"/>
            <consortium name="Mycorrhizal Genomics Consortium"/>
            <person name="Kohler A."/>
            <person name="Kuo A."/>
            <person name="Nagy L.G."/>
            <person name="Floudas D."/>
            <person name="Copeland A."/>
            <person name="Barry K.W."/>
            <person name="Cichocki N."/>
            <person name="Veneault-Fourrey C."/>
            <person name="LaButti K."/>
            <person name="Lindquist E.A."/>
            <person name="Lipzen A."/>
            <person name="Lundell T."/>
            <person name="Morin E."/>
            <person name="Murat C."/>
            <person name="Riley R."/>
            <person name="Ohm R."/>
            <person name="Sun H."/>
            <person name="Tunlid A."/>
            <person name="Henrissat B."/>
            <person name="Grigoriev I.V."/>
            <person name="Hibbett D.S."/>
            <person name="Martin F."/>
        </authorList>
    </citation>
    <scope>NUCLEOTIDE SEQUENCE [LARGE SCALE GENOMIC DNA]</scope>
    <source>
        <strain evidence="5">h7</strain>
    </source>
</reference>
<dbReference type="Proteomes" id="UP000053424">
    <property type="component" value="Unassembled WGS sequence"/>
</dbReference>
<name>A0A0C3C912_HEBCY</name>
<dbReference type="GO" id="GO:0005739">
    <property type="term" value="C:mitochondrion"/>
    <property type="evidence" value="ECO:0007669"/>
    <property type="project" value="TreeGrafter"/>
</dbReference>
<dbReference type="GO" id="GO:0034553">
    <property type="term" value="P:mitochondrial respiratory chain complex II assembly"/>
    <property type="evidence" value="ECO:0007669"/>
    <property type="project" value="TreeGrafter"/>
</dbReference>
<dbReference type="AlphaFoldDB" id="A0A0C3C912"/>
<dbReference type="PANTHER" id="PTHR28524">
    <property type="entry name" value="SUCCINATE DEHYDROGENASE ASSEMBLY FACTOR 4, MITOCHONDRIAL"/>
    <property type="match status" value="1"/>
</dbReference>
<evidence type="ECO:0000256" key="3">
    <source>
        <dbReference type="SAM" id="MobiDB-lite"/>
    </source>
</evidence>
<protein>
    <recommendedName>
        <fullName evidence="2">Succinate dehydrogenase assembly factor 4, mitochondrial</fullName>
    </recommendedName>
</protein>
<dbReference type="PANTHER" id="PTHR28524:SF3">
    <property type="entry name" value="SUCCINATE DEHYDROGENASE ASSEMBLY FACTOR 4, MITOCHONDRIAL"/>
    <property type="match status" value="1"/>
</dbReference>
<reference evidence="4 5" key="1">
    <citation type="submission" date="2014-04" db="EMBL/GenBank/DDBJ databases">
        <authorList>
            <consortium name="DOE Joint Genome Institute"/>
            <person name="Kuo A."/>
            <person name="Gay G."/>
            <person name="Dore J."/>
            <person name="Kohler A."/>
            <person name="Nagy L.G."/>
            <person name="Floudas D."/>
            <person name="Copeland A."/>
            <person name="Barry K.W."/>
            <person name="Cichocki N."/>
            <person name="Veneault-Fourrey C."/>
            <person name="LaButti K."/>
            <person name="Lindquist E.A."/>
            <person name="Lipzen A."/>
            <person name="Lundell T."/>
            <person name="Morin E."/>
            <person name="Murat C."/>
            <person name="Sun H."/>
            <person name="Tunlid A."/>
            <person name="Henrissat B."/>
            <person name="Grigoriev I.V."/>
            <person name="Hibbett D.S."/>
            <person name="Martin F."/>
            <person name="Nordberg H.P."/>
            <person name="Cantor M.N."/>
            <person name="Hua S.X."/>
        </authorList>
    </citation>
    <scope>NUCLEOTIDE SEQUENCE [LARGE SCALE GENOMIC DNA]</scope>
    <source>
        <strain evidence="5">h7</strain>
    </source>
</reference>
<dbReference type="EMBL" id="KN831783">
    <property type="protein sequence ID" value="KIM40076.1"/>
    <property type="molecule type" value="Genomic_DNA"/>
</dbReference>
<dbReference type="InterPro" id="IPR012875">
    <property type="entry name" value="SDHF4"/>
</dbReference>
<proteinExistence type="inferred from homology"/>
<accession>A0A0C3C912</accession>
<feature type="compositionally biased region" description="Basic and acidic residues" evidence="3">
    <location>
        <begin position="39"/>
        <end position="51"/>
    </location>
</feature>
<evidence type="ECO:0000313" key="4">
    <source>
        <dbReference type="EMBL" id="KIM40076.1"/>
    </source>
</evidence>
<dbReference type="HOGENOM" id="CLU_101052_2_0_1"/>
<evidence type="ECO:0000313" key="5">
    <source>
        <dbReference type="Proteomes" id="UP000053424"/>
    </source>
</evidence>
<sequence length="109" mass="12385">MFGIEVDGNNNHDMNRYYSPLRLFKRHVSINRPSPIPLPRDDQREFEDLQRKANQPTLHPDVPTPVAPEFEGDVNPTTGEKGGPKREPITRSTVDPGGDWSFKGRVSDF</sequence>
<gene>
    <name evidence="4" type="ORF">M413DRAFT_28609</name>
</gene>
<dbReference type="Pfam" id="PF07896">
    <property type="entry name" value="DUF1674"/>
    <property type="match status" value="1"/>
</dbReference>
<organism evidence="4 5">
    <name type="scientific">Hebeloma cylindrosporum</name>
    <dbReference type="NCBI Taxonomy" id="76867"/>
    <lineage>
        <taxon>Eukaryota</taxon>
        <taxon>Fungi</taxon>
        <taxon>Dikarya</taxon>
        <taxon>Basidiomycota</taxon>
        <taxon>Agaricomycotina</taxon>
        <taxon>Agaricomycetes</taxon>
        <taxon>Agaricomycetidae</taxon>
        <taxon>Agaricales</taxon>
        <taxon>Agaricineae</taxon>
        <taxon>Hymenogastraceae</taxon>
        <taxon>Hebeloma</taxon>
    </lineage>
</organism>